<accession>A0ABV6HER6</accession>
<feature type="domain" description="HTH araC/xylS-type" evidence="4">
    <location>
        <begin position="152"/>
        <end position="254"/>
    </location>
</feature>
<evidence type="ECO:0000313" key="5">
    <source>
        <dbReference type="EMBL" id="MFC0317390.1"/>
    </source>
</evidence>
<name>A0ABV6HER6_9SPHI</name>
<protein>
    <submittedName>
        <fullName evidence="5">Helix-turn-helix domain-containing protein</fullName>
    </submittedName>
</protein>
<dbReference type="Gene3D" id="1.10.10.60">
    <property type="entry name" value="Homeodomain-like"/>
    <property type="match status" value="1"/>
</dbReference>
<evidence type="ECO:0000256" key="3">
    <source>
        <dbReference type="ARBA" id="ARBA00023163"/>
    </source>
</evidence>
<evidence type="ECO:0000256" key="1">
    <source>
        <dbReference type="ARBA" id="ARBA00023015"/>
    </source>
</evidence>
<evidence type="ECO:0000256" key="2">
    <source>
        <dbReference type="ARBA" id="ARBA00023125"/>
    </source>
</evidence>
<dbReference type="SUPFAM" id="SSF46689">
    <property type="entry name" value="Homeodomain-like"/>
    <property type="match status" value="1"/>
</dbReference>
<dbReference type="Pfam" id="PF12833">
    <property type="entry name" value="HTH_18"/>
    <property type="match status" value="1"/>
</dbReference>
<reference evidence="5 6" key="1">
    <citation type="submission" date="2024-09" db="EMBL/GenBank/DDBJ databases">
        <authorList>
            <person name="Sun Q."/>
            <person name="Mori K."/>
        </authorList>
    </citation>
    <scope>NUCLEOTIDE SEQUENCE [LARGE SCALE GENOMIC DNA]</scope>
    <source>
        <strain evidence="5 6">CCM 7765</strain>
    </source>
</reference>
<dbReference type="Proteomes" id="UP001589774">
    <property type="component" value="Unassembled WGS sequence"/>
</dbReference>
<keyword evidence="2" id="KW-0238">DNA-binding</keyword>
<dbReference type="InterPro" id="IPR018060">
    <property type="entry name" value="HTH_AraC"/>
</dbReference>
<gene>
    <name evidence="5" type="ORF">ACFFI0_03675</name>
</gene>
<dbReference type="PROSITE" id="PS01124">
    <property type="entry name" value="HTH_ARAC_FAMILY_2"/>
    <property type="match status" value="1"/>
</dbReference>
<dbReference type="RefSeq" id="WP_130854643.1">
    <property type="nucleotide sequence ID" value="NZ_JBHLWO010000001.1"/>
</dbReference>
<keyword evidence="3" id="KW-0804">Transcription</keyword>
<dbReference type="EMBL" id="JBHLWO010000001">
    <property type="protein sequence ID" value="MFC0317390.1"/>
    <property type="molecule type" value="Genomic_DNA"/>
</dbReference>
<evidence type="ECO:0000313" key="6">
    <source>
        <dbReference type="Proteomes" id="UP001589774"/>
    </source>
</evidence>
<dbReference type="PANTHER" id="PTHR46796:SF13">
    <property type="entry name" value="HTH-TYPE TRANSCRIPTIONAL ACTIVATOR RHAS"/>
    <property type="match status" value="1"/>
</dbReference>
<keyword evidence="6" id="KW-1185">Reference proteome</keyword>
<dbReference type="InterPro" id="IPR050204">
    <property type="entry name" value="AraC_XylS_family_regulators"/>
</dbReference>
<sequence length="265" mass="30268">MQLLPSASLKSLVKHYLFLEAKGNYLHHLRLFPDGNPGIVLCEEGKLFINNHPTYQHDLPASFLYGKVEKFEDLICHGSLKLTIIVLQPYVTYRFLDNSLDKTILDLTDILGNTASDLLSTMKATAGIYEKIEVLEPFLMKSFFDILYAIPPVVPATISHVIKKRGLLSVDEMVKFSGYEKRQLERIFNHTTGMTPKRFANLIKLHFFLSDIRKTSTKTKLSQVAYGAGYYDQSHLIREFKKITGLTPSSYFKTRNKLAVNFLQL</sequence>
<dbReference type="SMART" id="SM00342">
    <property type="entry name" value="HTH_ARAC"/>
    <property type="match status" value="1"/>
</dbReference>
<dbReference type="InterPro" id="IPR009057">
    <property type="entry name" value="Homeodomain-like_sf"/>
</dbReference>
<dbReference type="InterPro" id="IPR046532">
    <property type="entry name" value="DUF6597"/>
</dbReference>
<proteinExistence type="predicted"/>
<evidence type="ECO:0000259" key="4">
    <source>
        <dbReference type="PROSITE" id="PS01124"/>
    </source>
</evidence>
<comment type="caution">
    <text evidence="5">The sequence shown here is derived from an EMBL/GenBank/DDBJ whole genome shotgun (WGS) entry which is preliminary data.</text>
</comment>
<organism evidence="5 6">
    <name type="scientific">Olivibacter oleidegradans</name>
    <dbReference type="NCBI Taxonomy" id="760123"/>
    <lineage>
        <taxon>Bacteria</taxon>
        <taxon>Pseudomonadati</taxon>
        <taxon>Bacteroidota</taxon>
        <taxon>Sphingobacteriia</taxon>
        <taxon>Sphingobacteriales</taxon>
        <taxon>Sphingobacteriaceae</taxon>
        <taxon>Olivibacter</taxon>
    </lineage>
</organism>
<keyword evidence="1" id="KW-0805">Transcription regulation</keyword>
<dbReference type="PANTHER" id="PTHR46796">
    <property type="entry name" value="HTH-TYPE TRANSCRIPTIONAL ACTIVATOR RHAS-RELATED"/>
    <property type="match status" value="1"/>
</dbReference>
<dbReference type="Pfam" id="PF20240">
    <property type="entry name" value="DUF6597"/>
    <property type="match status" value="1"/>
</dbReference>